<evidence type="ECO:0000313" key="4">
    <source>
        <dbReference type="Proteomes" id="UP000322634"/>
    </source>
</evidence>
<evidence type="ECO:0000259" key="2">
    <source>
        <dbReference type="Pfam" id="PF13243"/>
    </source>
</evidence>
<feature type="compositionally biased region" description="Basic residues" evidence="1">
    <location>
        <begin position="26"/>
        <end position="39"/>
    </location>
</feature>
<dbReference type="InterPro" id="IPR008930">
    <property type="entry name" value="Terpenoid_cyclase/PrenylTrfase"/>
</dbReference>
<evidence type="ECO:0000313" key="3">
    <source>
        <dbReference type="EMBL" id="TYC18341.1"/>
    </source>
</evidence>
<dbReference type="InterPro" id="IPR050148">
    <property type="entry name" value="Terpene_synthase-like"/>
</dbReference>
<dbReference type="PANTHER" id="PTHR31739:SF25">
    <property type="entry name" value="(E,E)-GERANYLLINALOOL SYNTHASE"/>
    <property type="match status" value="1"/>
</dbReference>
<dbReference type="SUPFAM" id="SSF48239">
    <property type="entry name" value="Terpenoid cyclases/Protein prenyltransferases"/>
    <property type="match status" value="1"/>
</dbReference>
<organism evidence="3 4">
    <name type="scientific">Actinomadura syzygii</name>
    <dbReference type="NCBI Taxonomy" id="1427538"/>
    <lineage>
        <taxon>Bacteria</taxon>
        <taxon>Bacillati</taxon>
        <taxon>Actinomycetota</taxon>
        <taxon>Actinomycetes</taxon>
        <taxon>Streptosporangiales</taxon>
        <taxon>Thermomonosporaceae</taxon>
        <taxon>Actinomadura</taxon>
    </lineage>
</organism>
<dbReference type="Pfam" id="PF13243">
    <property type="entry name" value="SQHop_cyclase_C"/>
    <property type="match status" value="1"/>
</dbReference>
<feature type="domain" description="Squalene cyclase C-terminal" evidence="2">
    <location>
        <begin position="481"/>
        <end position="597"/>
    </location>
</feature>
<evidence type="ECO:0000256" key="1">
    <source>
        <dbReference type="SAM" id="MobiDB-lite"/>
    </source>
</evidence>
<protein>
    <recommendedName>
        <fullName evidence="2">Squalene cyclase C-terminal domain-containing protein</fullName>
    </recommendedName>
</protein>
<dbReference type="Proteomes" id="UP000322634">
    <property type="component" value="Unassembled WGS sequence"/>
</dbReference>
<gene>
    <name evidence="3" type="ORF">FXF65_00795</name>
</gene>
<feature type="compositionally biased region" description="Polar residues" evidence="1">
    <location>
        <begin position="61"/>
        <end position="70"/>
    </location>
</feature>
<sequence>MLDNSQFPPPGLPRSQPYKGIENVRRCRSPARPRGRGAHGHSLGEDARDTLSRSSVPGRISNGSSNSAPSVTADRPLGGIVSRKCATPSGARREEDSDDVAGAARELLRGLLSRPWGHVSPSIYETGRVVSLTPWLAGHARRVRHILDAQRPDGLWGAPGAYAVVPTLSAVEALLTVVRSLDDGDSNGFRQADGVDPREAADALGRSLPRLLRRLPALDFTRFPDMPANDLIVDSLVGSINRHLDELGGDCPVVGPVPEGRLGNPKGLDRTRLAKMRAALTAGAALPDKMTHALEVTGDLAREARTIRPGPVGAVGASPAATAAWLGERGAREPRNPARLFLEAVSDEHAGAVPCGSPITVFERAWVLSTLARTGIVSNAPPALLDGLAAALGPAGTPAAEGLPADADTTSAVLYALGLLGKPRPPEALWAYETPTHFCTWPGEEGFSVTVNAHVLEAFGQYLRAILRTGETPSVSIPRYTKTVGDLVTLLCDQQREDGSWTDRWHASPYYATLCCVAALSRFGGGKAAGTLARARAWVLDTQRPDGSWGLWEGTVEETAYALQILLPSADAAAALNAKDPAGKYKESITRGDEFLPAPSDNGRLLGPALWHDKDLYLPVAVVRASVLAARHLVGKYVHTIEQS</sequence>
<keyword evidence="4" id="KW-1185">Reference proteome</keyword>
<feature type="region of interest" description="Disordered" evidence="1">
    <location>
        <begin position="1"/>
        <end position="99"/>
    </location>
</feature>
<dbReference type="GO" id="GO:0000287">
    <property type="term" value="F:magnesium ion binding"/>
    <property type="evidence" value="ECO:0007669"/>
    <property type="project" value="TreeGrafter"/>
</dbReference>
<dbReference type="OrthoDB" id="9758578at2"/>
<name>A0A5D0UIM4_9ACTN</name>
<dbReference type="GO" id="GO:0010333">
    <property type="term" value="F:terpene synthase activity"/>
    <property type="evidence" value="ECO:0007669"/>
    <property type="project" value="InterPro"/>
</dbReference>
<dbReference type="InterPro" id="IPR032696">
    <property type="entry name" value="SQ_cyclase_C"/>
</dbReference>
<dbReference type="PANTHER" id="PTHR31739">
    <property type="entry name" value="ENT-COPALYL DIPHOSPHATE SYNTHASE, CHLOROPLASTIC"/>
    <property type="match status" value="1"/>
</dbReference>
<dbReference type="AlphaFoldDB" id="A0A5D0UIM4"/>
<feature type="compositionally biased region" description="Basic and acidic residues" evidence="1">
    <location>
        <begin position="42"/>
        <end position="51"/>
    </location>
</feature>
<dbReference type="GO" id="GO:0016102">
    <property type="term" value="P:diterpenoid biosynthetic process"/>
    <property type="evidence" value="ECO:0007669"/>
    <property type="project" value="TreeGrafter"/>
</dbReference>
<comment type="caution">
    <text evidence="3">The sequence shown here is derived from an EMBL/GenBank/DDBJ whole genome shotgun (WGS) entry which is preliminary data.</text>
</comment>
<accession>A0A5D0UIM4</accession>
<dbReference type="Gene3D" id="1.50.10.20">
    <property type="match status" value="1"/>
</dbReference>
<dbReference type="EMBL" id="VSFF01000001">
    <property type="protein sequence ID" value="TYC18341.1"/>
    <property type="molecule type" value="Genomic_DNA"/>
</dbReference>
<reference evidence="3 4" key="1">
    <citation type="submission" date="2019-08" db="EMBL/GenBank/DDBJ databases">
        <title>Actinomadura sp. nov. CYP1-5 isolated from mountain soil.</title>
        <authorList>
            <person name="Songsumanus A."/>
            <person name="Kuncharoen N."/>
            <person name="Kudo T."/>
            <person name="Yuki M."/>
            <person name="Igarashi Y."/>
            <person name="Tanasupawat S."/>
        </authorList>
    </citation>
    <scope>NUCLEOTIDE SEQUENCE [LARGE SCALE GENOMIC DNA]</scope>
    <source>
        <strain evidence="3 4">GKU157</strain>
    </source>
</reference>
<proteinExistence type="predicted"/>